<dbReference type="EMBL" id="CM037016">
    <property type="protein sequence ID" value="KAH7679931.1"/>
    <property type="molecule type" value="Genomic_DNA"/>
</dbReference>
<organism evidence="1 2">
    <name type="scientific">Dioscorea alata</name>
    <name type="common">Purple yam</name>
    <dbReference type="NCBI Taxonomy" id="55571"/>
    <lineage>
        <taxon>Eukaryota</taxon>
        <taxon>Viridiplantae</taxon>
        <taxon>Streptophyta</taxon>
        <taxon>Embryophyta</taxon>
        <taxon>Tracheophyta</taxon>
        <taxon>Spermatophyta</taxon>
        <taxon>Magnoliopsida</taxon>
        <taxon>Liliopsida</taxon>
        <taxon>Dioscoreales</taxon>
        <taxon>Dioscoreaceae</taxon>
        <taxon>Dioscorea</taxon>
    </lineage>
</organism>
<protein>
    <submittedName>
        <fullName evidence="1">Germin protein</fullName>
    </submittedName>
</protein>
<comment type="caution">
    <text evidence="1">The sequence shown here is derived from an EMBL/GenBank/DDBJ whole genome shotgun (WGS) entry which is preliminary data.</text>
</comment>
<name>A0ACB7VZ05_DIOAL</name>
<gene>
    <name evidence="1" type="ORF">IHE45_06G090500</name>
</gene>
<keyword evidence="2" id="KW-1185">Reference proteome</keyword>
<evidence type="ECO:0000313" key="1">
    <source>
        <dbReference type="EMBL" id="KAH7679931.1"/>
    </source>
</evidence>
<proteinExistence type="predicted"/>
<evidence type="ECO:0000313" key="2">
    <source>
        <dbReference type="Proteomes" id="UP000827976"/>
    </source>
</evidence>
<reference evidence="2" key="1">
    <citation type="journal article" date="2022" name="Nat. Commun.">
        <title>Chromosome evolution and the genetic basis of agronomically important traits in greater yam.</title>
        <authorList>
            <person name="Bredeson J.V."/>
            <person name="Lyons J.B."/>
            <person name="Oniyinde I.O."/>
            <person name="Okereke N.R."/>
            <person name="Kolade O."/>
            <person name="Nnabue I."/>
            <person name="Nwadili C.O."/>
            <person name="Hribova E."/>
            <person name="Parker M."/>
            <person name="Nwogha J."/>
            <person name="Shu S."/>
            <person name="Carlson J."/>
            <person name="Kariba R."/>
            <person name="Muthemba S."/>
            <person name="Knop K."/>
            <person name="Barton G.J."/>
            <person name="Sherwood A.V."/>
            <person name="Lopez-Montes A."/>
            <person name="Asiedu R."/>
            <person name="Jamnadass R."/>
            <person name="Muchugi A."/>
            <person name="Goodstein D."/>
            <person name="Egesi C.N."/>
            <person name="Featherston J."/>
            <person name="Asfaw A."/>
            <person name="Simpson G.G."/>
            <person name="Dolezel J."/>
            <person name="Hendre P.S."/>
            <person name="Van Deynze A."/>
            <person name="Kumar P.L."/>
            <person name="Obidiegwu J.E."/>
            <person name="Bhattacharjee R."/>
            <person name="Rokhsar D.S."/>
        </authorList>
    </citation>
    <scope>NUCLEOTIDE SEQUENCE [LARGE SCALE GENOMIC DNA]</scope>
    <source>
        <strain evidence="2">cv. TDa95/00328</strain>
    </source>
</reference>
<accession>A0ACB7VZ05</accession>
<sequence length="212" mass="22582">MLPIIIILFIFFLSTTSNAAVQDFCVADLTVPAGPSGYSCKSPENITVDDFIFSGFRQPANTSNTIKTSVTPAFSSQFPGINGLGLSVARLETQQGGVVPLHSHPGSSEIVVVTEGSLIAGFISSANNVYYKNIEKGDTIVFPEGLLHFIVNAGNDTAKAFFIFSSSEPRTQLTSLSLFGNDLPANIVGKFSFLDVEDVIKYKKLLGGSSSE</sequence>
<dbReference type="Proteomes" id="UP000827976">
    <property type="component" value="Chromosome 6"/>
</dbReference>